<keyword evidence="3" id="KW-1185">Reference proteome</keyword>
<evidence type="ECO:0000313" key="2">
    <source>
        <dbReference type="EMBL" id="KXT16106.1"/>
    </source>
</evidence>
<dbReference type="AlphaFoldDB" id="A0A139INI9"/>
<reference evidence="2 3" key="1">
    <citation type="submission" date="2015-07" db="EMBL/GenBank/DDBJ databases">
        <title>Comparative genomics of the Sigatoka disease complex on banana suggests a link between parallel evolutionary changes in Pseudocercospora fijiensis and Pseudocercospora eumusae and increased virulence on the banana host.</title>
        <authorList>
            <person name="Chang T.-C."/>
            <person name="Salvucci A."/>
            <person name="Crous P.W."/>
            <person name="Stergiopoulos I."/>
        </authorList>
    </citation>
    <scope>NUCLEOTIDE SEQUENCE [LARGE SCALE GENOMIC DNA]</scope>
    <source>
        <strain evidence="2 3">CBS 116634</strain>
    </source>
</reference>
<protein>
    <submittedName>
        <fullName evidence="2">Uncharacterized protein</fullName>
    </submittedName>
</protein>
<accession>A0A139INI9</accession>
<organism evidence="2 3">
    <name type="scientific">Pseudocercospora musae</name>
    <dbReference type="NCBI Taxonomy" id="113226"/>
    <lineage>
        <taxon>Eukaryota</taxon>
        <taxon>Fungi</taxon>
        <taxon>Dikarya</taxon>
        <taxon>Ascomycota</taxon>
        <taxon>Pezizomycotina</taxon>
        <taxon>Dothideomycetes</taxon>
        <taxon>Dothideomycetidae</taxon>
        <taxon>Mycosphaerellales</taxon>
        <taxon>Mycosphaerellaceae</taxon>
        <taxon>Pseudocercospora</taxon>
    </lineage>
</organism>
<evidence type="ECO:0000256" key="1">
    <source>
        <dbReference type="SAM" id="MobiDB-lite"/>
    </source>
</evidence>
<evidence type="ECO:0000313" key="3">
    <source>
        <dbReference type="Proteomes" id="UP000073492"/>
    </source>
</evidence>
<feature type="region of interest" description="Disordered" evidence="1">
    <location>
        <begin position="48"/>
        <end position="68"/>
    </location>
</feature>
<dbReference type="Proteomes" id="UP000073492">
    <property type="component" value="Unassembled WGS sequence"/>
</dbReference>
<gene>
    <name evidence="2" type="ORF">AC579_5110</name>
</gene>
<name>A0A139INI9_9PEZI</name>
<proteinExistence type="predicted"/>
<dbReference type="EMBL" id="LFZO01000044">
    <property type="protein sequence ID" value="KXT16106.1"/>
    <property type="molecule type" value="Genomic_DNA"/>
</dbReference>
<sequence length="68" mass="7604">MPPKMTATARIRKIAFNGTPSFECTSHQNFDSGHIREDVVRTELPANMEQMSRKTSRQMAPALPDVAT</sequence>
<comment type="caution">
    <text evidence="2">The sequence shown here is derived from an EMBL/GenBank/DDBJ whole genome shotgun (WGS) entry which is preliminary data.</text>
</comment>